<evidence type="ECO:0000256" key="2">
    <source>
        <dbReference type="ARBA" id="ARBA00009142"/>
    </source>
</evidence>
<feature type="transmembrane region" description="Helical" evidence="8">
    <location>
        <begin position="196"/>
        <end position="218"/>
    </location>
</feature>
<feature type="transmembrane region" description="Helical" evidence="8">
    <location>
        <begin position="32"/>
        <end position="52"/>
    </location>
</feature>
<evidence type="ECO:0000256" key="4">
    <source>
        <dbReference type="ARBA" id="ARBA00022475"/>
    </source>
</evidence>
<sequence length="261" mass="27219">MDWLGSDITFWMLVALMAAAFAAGFIDSVAGGGGLVLVPAFILAGLPAQVALGQEKIVSTIGTLAAIRNFVRNKRVVWMAVAAGIPAGLLGAYAGAQAILYFEPDTVGNIILALLPVGIALSFVPKKERANEVSAPVNRAVLLVGVPLTVLVIGFYDGFFGPGTGSFLIIALHYLLKFDLVAASATSKLFNFASNLGALIAFMLAGHVLYALALPLVVMNLLGNHAGSSSALKYGPKLIQRTISLSLSLLMLSLGYKFLLA</sequence>
<keyword evidence="3" id="KW-0813">Transport</keyword>
<feature type="transmembrane region" description="Helical" evidence="8">
    <location>
        <begin position="76"/>
        <end position="100"/>
    </location>
</feature>
<evidence type="ECO:0000313" key="9">
    <source>
        <dbReference type="EMBL" id="QXO16534.1"/>
    </source>
</evidence>
<comment type="subcellular location">
    <subcellularLocation>
        <location evidence="1 8">Cell membrane</location>
        <topology evidence="1 8">Multi-pass membrane protein</topology>
    </subcellularLocation>
</comment>
<evidence type="ECO:0000256" key="5">
    <source>
        <dbReference type="ARBA" id="ARBA00022692"/>
    </source>
</evidence>
<feature type="transmembrane region" description="Helical" evidence="8">
    <location>
        <begin position="238"/>
        <end position="259"/>
    </location>
</feature>
<keyword evidence="5 8" id="KW-0812">Transmembrane</keyword>
<comment type="similarity">
    <text evidence="2 8">Belongs to the 4-toluene sulfonate uptake permease (TSUP) (TC 2.A.102) family.</text>
</comment>
<organism evidence="9 10">
    <name type="scientific">Vibrio ostreae</name>
    <dbReference type="NCBI Taxonomy" id="2841925"/>
    <lineage>
        <taxon>Bacteria</taxon>
        <taxon>Pseudomonadati</taxon>
        <taxon>Pseudomonadota</taxon>
        <taxon>Gammaproteobacteria</taxon>
        <taxon>Vibrionales</taxon>
        <taxon>Vibrionaceae</taxon>
        <taxon>Vibrio</taxon>
    </lineage>
</organism>
<keyword evidence="6 8" id="KW-1133">Transmembrane helix</keyword>
<reference evidence="9" key="1">
    <citation type="submission" date="2021-06" db="EMBL/GenBank/DDBJ databases">
        <title>Vibrio nov. sp., novel gut bacterium isolated from Yellow Sea oyster.</title>
        <authorList>
            <person name="Muhammad N."/>
            <person name="Nguyen T.H."/>
            <person name="Lee Y.-J."/>
            <person name="Ko J."/>
            <person name="Kim S.-G."/>
        </authorList>
    </citation>
    <scope>NUCLEOTIDE SEQUENCE</scope>
    <source>
        <strain evidence="9">OG9-811</strain>
    </source>
</reference>
<evidence type="ECO:0000256" key="1">
    <source>
        <dbReference type="ARBA" id="ARBA00004651"/>
    </source>
</evidence>
<proteinExistence type="inferred from homology"/>
<dbReference type="GO" id="GO:0005886">
    <property type="term" value="C:plasma membrane"/>
    <property type="evidence" value="ECO:0007669"/>
    <property type="project" value="UniProtKB-SubCell"/>
</dbReference>
<feature type="transmembrane region" description="Helical" evidence="8">
    <location>
        <begin position="159"/>
        <end position="176"/>
    </location>
</feature>
<dbReference type="Proteomes" id="UP000694232">
    <property type="component" value="Chromosome 2"/>
</dbReference>
<feature type="transmembrane region" description="Helical" evidence="8">
    <location>
        <begin position="136"/>
        <end position="153"/>
    </location>
</feature>
<name>A0A975YMD7_9VIBR</name>
<protein>
    <recommendedName>
        <fullName evidence="8">Probable membrane transporter protein</fullName>
    </recommendedName>
</protein>
<dbReference type="KEGG" id="vos:KNV97_03265"/>
<dbReference type="AlphaFoldDB" id="A0A975YMD7"/>
<dbReference type="RefSeq" id="WP_218562121.1">
    <property type="nucleotide sequence ID" value="NZ_CP076642.1"/>
</dbReference>
<dbReference type="InterPro" id="IPR052017">
    <property type="entry name" value="TSUP"/>
</dbReference>
<evidence type="ECO:0000256" key="8">
    <source>
        <dbReference type="RuleBase" id="RU363041"/>
    </source>
</evidence>
<accession>A0A975YMD7</accession>
<dbReference type="PANTHER" id="PTHR30269:SF0">
    <property type="entry name" value="MEMBRANE TRANSPORTER PROTEIN YFCA-RELATED"/>
    <property type="match status" value="1"/>
</dbReference>
<keyword evidence="7 8" id="KW-0472">Membrane</keyword>
<keyword evidence="4 8" id="KW-1003">Cell membrane</keyword>
<feature type="transmembrane region" description="Helical" evidence="8">
    <location>
        <begin position="7"/>
        <end position="26"/>
    </location>
</feature>
<dbReference type="Pfam" id="PF01925">
    <property type="entry name" value="TauE"/>
    <property type="match status" value="1"/>
</dbReference>
<evidence type="ECO:0000256" key="7">
    <source>
        <dbReference type="ARBA" id="ARBA00023136"/>
    </source>
</evidence>
<dbReference type="EMBL" id="CP076642">
    <property type="protein sequence ID" value="QXO16534.1"/>
    <property type="molecule type" value="Genomic_DNA"/>
</dbReference>
<evidence type="ECO:0000256" key="6">
    <source>
        <dbReference type="ARBA" id="ARBA00022989"/>
    </source>
</evidence>
<keyword evidence="10" id="KW-1185">Reference proteome</keyword>
<dbReference type="InterPro" id="IPR002781">
    <property type="entry name" value="TM_pro_TauE-like"/>
</dbReference>
<gene>
    <name evidence="9" type="ORF">KNV97_03265</name>
</gene>
<evidence type="ECO:0000256" key="3">
    <source>
        <dbReference type="ARBA" id="ARBA00022448"/>
    </source>
</evidence>
<evidence type="ECO:0000313" key="10">
    <source>
        <dbReference type="Proteomes" id="UP000694232"/>
    </source>
</evidence>
<feature type="transmembrane region" description="Helical" evidence="8">
    <location>
        <begin position="106"/>
        <end position="124"/>
    </location>
</feature>
<dbReference type="PANTHER" id="PTHR30269">
    <property type="entry name" value="TRANSMEMBRANE PROTEIN YFCA"/>
    <property type="match status" value="1"/>
</dbReference>